<feature type="transmembrane region" description="Helical" evidence="11">
    <location>
        <begin position="805"/>
        <end position="827"/>
    </location>
</feature>
<dbReference type="InterPro" id="IPR051163">
    <property type="entry name" value="Sodium:Solute_Symporter_SSF"/>
</dbReference>
<evidence type="ECO:0000256" key="3">
    <source>
        <dbReference type="ARBA" id="ARBA00022448"/>
    </source>
</evidence>
<dbReference type="Gene3D" id="2.120.10.80">
    <property type="entry name" value="Kelch-type beta propeller"/>
    <property type="match status" value="2"/>
</dbReference>
<feature type="transmembrane region" description="Helical" evidence="11">
    <location>
        <begin position="547"/>
        <end position="570"/>
    </location>
</feature>
<sequence>MLTLLSLVIFTNTMFVNECIAQGYYKNNFDWKEIPSLLPNINSKVQVGLANPFAGDVNGHVFVVGGCNFPDTPVYEGGKKKYYSDIFILNKNQDEGFKWEIVGSIPDKLAYGASVVVQDGLLCIGGRNSEKSVKDVRLISWNESTRQINVENWPSLPYGMENMGAALVDDKIYVAGGTSDGKVANTFLSLDLNKKGSAGFEWKVLPDFPGPGRVQLVVVAQNEAEERHLFIFGGSSYPENQESATICTDGLEYNPKTEEWNSLPEIQVKGEDSKTLHGGAGIAIGTHHILFVGGVNKDVFRKGWELERKVSLLKNSKDTLGLSNLKKQLLTYYTQETDNYQFNDKVIVFNTITNAWSNGCDYPFKAPTGAPLVKSGKGWFVINGEVKPGVRSPKVYYGETITEPVFGFLNWLVLILYMFGMLYLGYFFMKKEKSSDDFFKGGGRIPWWAAGMSIFATMLSAITFMAIPAKTFATDWKYYPMAITILVMAFPVVKYYLPFFRRLKVTTAYEYLEQRFNYSTRLLASSLFIIFMIARMALVLFLPSLALTVVTGIDIYICIVLMGVITTIYCTMGGVEAVVWGDVIQGFVLMGGAILAVFFLVGGLEGGWNQLIEISMDNSKFTILDSSLDLTKATIWVVLIGGLANNLISYSSDQTVIQRYLTTKDEKSAGKSIVLNGFLSIFVSLIFYLIGTALFAYYSESPDQLHYAMENPDSLFPYYIMTKLPMGLAGLLIAAIFAATMSTVSSNINSLSTAFTSDIYQHFFKGSSDKTVLYVARLSGVIFGGLGIVLAILMATWNILSLFDYFNYILGLLASGLGGLFVMGIFMKRIHSKAALIGFFTGTIILVALSQYTKVHFLLFGFIGMFSSVIIGLIVSFIIPEKKKDLDGLTVHSLSNSK</sequence>
<dbReference type="Pfam" id="PF24996">
    <property type="entry name" value="NANM"/>
    <property type="match status" value="2"/>
</dbReference>
<dbReference type="EMBL" id="JAKJSC010000001">
    <property type="protein sequence ID" value="MDE5416718.1"/>
    <property type="molecule type" value="Genomic_DNA"/>
</dbReference>
<comment type="subcellular location">
    <subcellularLocation>
        <location evidence="1">Cell membrane</location>
        <topology evidence="1">Multi-pass membrane protein</topology>
    </subcellularLocation>
</comment>
<dbReference type="PANTHER" id="PTHR42985:SF40">
    <property type="entry name" value="LD47995P-RELATED"/>
    <property type="match status" value="1"/>
</dbReference>
<feature type="transmembrane region" description="Helical" evidence="11">
    <location>
        <begin position="673"/>
        <end position="698"/>
    </location>
</feature>
<keyword evidence="6 11" id="KW-1133">Transmembrane helix</keyword>
<keyword evidence="7" id="KW-0915">Sodium</keyword>
<dbReference type="InterPro" id="IPR019937">
    <property type="entry name" value="Cycl-permuted_mutarotase"/>
</dbReference>
<evidence type="ECO:0000256" key="9">
    <source>
        <dbReference type="ARBA" id="ARBA00023136"/>
    </source>
</evidence>
<protein>
    <submittedName>
        <fullName evidence="12">Cyclically-permuted mutarotase family protein</fullName>
    </submittedName>
</protein>
<feature type="transmembrane region" description="Helical" evidence="11">
    <location>
        <begin position="479"/>
        <end position="497"/>
    </location>
</feature>
<evidence type="ECO:0000256" key="11">
    <source>
        <dbReference type="SAM" id="Phobius"/>
    </source>
</evidence>
<evidence type="ECO:0000256" key="6">
    <source>
        <dbReference type="ARBA" id="ARBA00022989"/>
    </source>
</evidence>
<feature type="transmembrane region" description="Helical" evidence="11">
    <location>
        <begin position="408"/>
        <end position="426"/>
    </location>
</feature>
<keyword evidence="10" id="KW-0739">Sodium transport</keyword>
<feature type="transmembrane region" description="Helical" evidence="11">
    <location>
        <begin position="518"/>
        <end position="541"/>
    </location>
</feature>
<evidence type="ECO:0000256" key="5">
    <source>
        <dbReference type="ARBA" id="ARBA00022692"/>
    </source>
</evidence>
<keyword evidence="9 11" id="KW-0472">Membrane</keyword>
<comment type="caution">
    <text evidence="12">The sequence shown here is derived from an EMBL/GenBank/DDBJ whole genome shotgun (WGS) entry which is preliminary data.</text>
</comment>
<evidence type="ECO:0000313" key="13">
    <source>
        <dbReference type="Proteomes" id="UP001528920"/>
    </source>
</evidence>
<keyword evidence="3" id="KW-0813">Transport</keyword>
<keyword evidence="8" id="KW-0406">Ion transport</keyword>
<proteinExistence type="inferred from homology"/>
<dbReference type="NCBIfam" id="TIGR03548">
    <property type="entry name" value="mutarot_permut"/>
    <property type="match status" value="1"/>
</dbReference>
<dbReference type="SUPFAM" id="SSF117281">
    <property type="entry name" value="Kelch motif"/>
    <property type="match status" value="1"/>
</dbReference>
<dbReference type="PROSITE" id="PS50283">
    <property type="entry name" value="NA_SOLUT_SYMP_3"/>
    <property type="match status" value="1"/>
</dbReference>
<dbReference type="InterPro" id="IPR056734">
    <property type="entry name" value="NANM"/>
</dbReference>
<feature type="transmembrane region" description="Helical" evidence="11">
    <location>
        <begin position="774"/>
        <end position="799"/>
    </location>
</feature>
<dbReference type="InterPro" id="IPR038377">
    <property type="entry name" value="Na/Glc_symporter_sf"/>
</dbReference>
<evidence type="ECO:0000256" key="8">
    <source>
        <dbReference type="ARBA" id="ARBA00023065"/>
    </source>
</evidence>
<name>A0ABT5VMS6_9BACT</name>
<evidence type="ECO:0000313" key="12">
    <source>
        <dbReference type="EMBL" id="MDE5416718.1"/>
    </source>
</evidence>
<dbReference type="CDD" id="cd11495">
    <property type="entry name" value="SLC5sbd_NIS-like_u3"/>
    <property type="match status" value="1"/>
</dbReference>
<reference evidence="12 13" key="1">
    <citation type="submission" date="2022-01" db="EMBL/GenBank/DDBJ databases">
        <title>Labilibaculum sp. nov, a marine bacterium isolated from Antarctica.</title>
        <authorList>
            <person name="Dai W."/>
        </authorList>
    </citation>
    <scope>NUCLEOTIDE SEQUENCE [LARGE SCALE GENOMIC DNA]</scope>
    <source>
        <strain evidence="12 13">DW002</strain>
    </source>
</reference>
<evidence type="ECO:0000256" key="4">
    <source>
        <dbReference type="ARBA" id="ARBA00022475"/>
    </source>
</evidence>
<organism evidence="12 13">
    <name type="scientific">Paralabilibaculum antarcticum</name>
    <dbReference type="NCBI Taxonomy" id="2912572"/>
    <lineage>
        <taxon>Bacteria</taxon>
        <taxon>Pseudomonadati</taxon>
        <taxon>Bacteroidota</taxon>
        <taxon>Bacteroidia</taxon>
        <taxon>Marinilabiliales</taxon>
        <taxon>Marinifilaceae</taxon>
        <taxon>Paralabilibaculum</taxon>
    </lineage>
</organism>
<feature type="transmembrane region" description="Helical" evidence="11">
    <location>
        <begin position="718"/>
        <end position="739"/>
    </location>
</feature>
<evidence type="ECO:0000256" key="1">
    <source>
        <dbReference type="ARBA" id="ARBA00004651"/>
    </source>
</evidence>
<dbReference type="PANTHER" id="PTHR42985">
    <property type="entry name" value="SODIUM-COUPLED MONOCARBOXYLATE TRANSPORTER"/>
    <property type="match status" value="1"/>
</dbReference>
<accession>A0ABT5VMS6</accession>
<keyword evidence="4" id="KW-1003">Cell membrane</keyword>
<feature type="transmembrane region" description="Helical" evidence="11">
    <location>
        <begin position="447"/>
        <end position="467"/>
    </location>
</feature>
<dbReference type="Proteomes" id="UP001528920">
    <property type="component" value="Unassembled WGS sequence"/>
</dbReference>
<comment type="similarity">
    <text evidence="2">Belongs to the sodium:solute symporter (SSF) (TC 2.A.21) family.</text>
</comment>
<evidence type="ECO:0000256" key="10">
    <source>
        <dbReference type="ARBA" id="ARBA00023201"/>
    </source>
</evidence>
<dbReference type="Pfam" id="PF00474">
    <property type="entry name" value="SSF"/>
    <property type="match status" value="1"/>
</dbReference>
<keyword evidence="13" id="KW-1185">Reference proteome</keyword>
<feature type="transmembrane region" description="Helical" evidence="11">
    <location>
        <begin position="858"/>
        <end position="879"/>
    </location>
</feature>
<dbReference type="RefSeq" id="WP_275108057.1">
    <property type="nucleotide sequence ID" value="NZ_JAKJSC010000001.1"/>
</dbReference>
<gene>
    <name evidence="12" type="ORF">L3049_01775</name>
</gene>
<feature type="transmembrane region" description="Helical" evidence="11">
    <location>
        <begin position="633"/>
        <end position="652"/>
    </location>
</feature>
<dbReference type="InterPro" id="IPR015915">
    <property type="entry name" value="Kelch-typ_b-propeller"/>
</dbReference>
<dbReference type="Gene3D" id="1.20.1730.10">
    <property type="entry name" value="Sodium/glucose cotransporter"/>
    <property type="match status" value="1"/>
</dbReference>
<evidence type="ECO:0000256" key="2">
    <source>
        <dbReference type="ARBA" id="ARBA00006434"/>
    </source>
</evidence>
<dbReference type="NCBIfam" id="TIGR00813">
    <property type="entry name" value="sss"/>
    <property type="match status" value="1"/>
</dbReference>
<feature type="transmembrane region" description="Helical" evidence="11">
    <location>
        <begin position="834"/>
        <end position="852"/>
    </location>
</feature>
<dbReference type="InterPro" id="IPR001734">
    <property type="entry name" value="Na/solute_symporter"/>
</dbReference>
<keyword evidence="5 11" id="KW-0812">Transmembrane</keyword>
<evidence type="ECO:0000256" key="7">
    <source>
        <dbReference type="ARBA" id="ARBA00023053"/>
    </source>
</evidence>
<feature type="transmembrane region" description="Helical" evidence="11">
    <location>
        <begin position="577"/>
        <end position="601"/>
    </location>
</feature>